<evidence type="ECO:0000313" key="3">
    <source>
        <dbReference type="Proteomes" id="UP000218767"/>
    </source>
</evidence>
<name>A0A2A4X8A1_9GAMM</name>
<evidence type="ECO:0000256" key="1">
    <source>
        <dbReference type="SAM" id="SignalP"/>
    </source>
</evidence>
<sequence>MKLRIAAITLIFLTFSSCNTSIGTNHAYSVKNGELTPALVSVSSLAGSPELIYRTNDKYSASGDDTFSIRLTDTFLRYLADFGGMNEVVIVAEFTEVNNGNESDTVSKVLGPYTFVADGTKAPLLNQLIYGPKRLESDELQMSLKIYEYDSGEKANGAAMLDFISTSSEALGLADPVTMAEIKVANEIAKALIATNENDLVFEANIGFMGGSDYIDWQANKNSKVIPLQAGELLLIKQEACSVGKCQFYLTADSAGRIDDPVGLIADTLLAIPTAMIRGLTDSPSRESLVPVNPADLKSDNQGLLEKSTNEQYLGKTWLRLSIVKGGDPTNWEKRKILRQPESALLEIIRGNNSLDTSSIVRLGEMLATAKDQVEKLNADVFKLTSANSFQNNLFLDSVQNSHSICFSYPNSISIAPSSNPSLSNLTPADGTTYSAEQGTAPQGQACYSLTETVAGQARHLSLGIYDLRFDYSQGSDLHSIHFKIESITSPALESAVSASTDTVKPHTAKITSPAHVLAVKVAGLGVDSFTTGQTAVDFALPENEQSVEIALTTHLGDKIFNCGATVCSAKQ</sequence>
<comment type="caution">
    <text evidence="2">The sequence shown here is derived from an EMBL/GenBank/DDBJ whole genome shotgun (WGS) entry which is preliminary data.</text>
</comment>
<dbReference type="EMBL" id="NVUL01000025">
    <property type="protein sequence ID" value="PCI78892.1"/>
    <property type="molecule type" value="Genomic_DNA"/>
</dbReference>
<dbReference type="Proteomes" id="UP000218767">
    <property type="component" value="Unassembled WGS sequence"/>
</dbReference>
<keyword evidence="1" id="KW-0732">Signal</keyword>
<feature type="signal peptide" evidence="1">
    <location>
        <begin position="1"/>
        <end position="20"/>
    </location>
</feature>
<proteinExistence type="predicted"/>
<evidence type="ECO:0000313" key="2">
    <source>
        <dbReference type="EMBL" id="PCI78892.1"/>
    </source>
</evidence>
<reference evidence="3" key="1">
    <citation type="submission" date="2017-08" db="EMBL/GenBank/DDBJ databases">
        <title>A dynamic microbial community with high functional redundancy inhabits the cold, oxic subseafloor aquifer.</title>
        <authorList>
            <person name="Tully B.J."/>
            <person name="Wheat C.G."/>
            <person name="Glazer B.T."/>
            <person name="Huber J.A."/>
        </authorList>
    </citation>
    <scope>NUCLEOTIDE SEQUENCE [LARGE SCALE GENOMIC DNA]</scope>
</reference>
<dbReference type="AlphaFoldDB" id="A0A2A4X8A1"/>
<feature type="chain" id="PRO_5012246722" evidence="1">
    <location>
        <begin position="21"/>
        <end position="572"/>
    </location>
</feature>
<protein>
    <submittedName>
        <fullName evidence="2">Uncharacterized protein</fullName>
    </submittedName>
</protein>
<dbReference type="PROSITE" id="PS51257">
    <property type="entry name" value="PROKAR_LIPOPROTEIN"/>
    <property type="match status" value="1"/>
</dbReference>
<organism evidence="2 3">
    <name type="scientific">SAR86 cluster bacterium</name>
    <dbReference type="NCBI Taxonomy" id="2030880"/>
    <lineage>
        <taxon>Bacteria</taxon>
        <taxon>Pseudomonadati</taxon>
        <taxon>Pseudomonadota</taxon>
        <taxon>Gammaproteobacteria</taxon>
        <taxon>SAR86 cluster</taxon>
    </lineage>
</organism>
<accession>A0A2A4X8A1</accession>
<gene>
    <name evidence="2" type="ORF">COB20_06015</name>
</gene>